<sequence>MATKFVRRCAARAIGKLCAEWIFVEIAAEERLRNFGARRTTTFPHGPETSSRDRSYMVGKANSRR</sequence>
<reference evidence="2 3" key="1">
    <citation type="submission" date="2019-11" db="EMBL/GenBank/DDBJ databases">
        <title>The genome sequence of Methylocystis heyeri.</title>
        <authorList>
            <person name="Oshkin I.Y."/>
            <person name="Miroshnikov K."/>
            <person name="Dedysh S.N."/>
        </authorList>
    </citation>
    <scope>NUCLEOTIDE SEQUENCE [LARGE SCALE GENOMIC DNA]</scope>
    <source>
        <strain evidence="2 3">H2</strain>
    </source>
</reference>
<proteinExistence type="predicted"/>
<organism evidence="2 3">
    <name type="scientific">Methylocystis heyeri</name>
    <dbReference type="NCBI Taxonomy" id="391905"/>
    <lineage>
        <taxon>Bacteria</taxon>
        <taxon>Pseudomonadati</taxon>
        <taxon>Pseudomonadota</taxon>
        <taxon>Alphaproteobacteria</taxon>
        <taxon>Hyphomicrobiales</taxon>
        <taxon>Methylocystaceae</taxon>
        <taxon>Methylocystis</taxon>
    </lineage>
</organism>
<dbReference type="AlphaFoldDB" id="A0A6B8KKR8"/>
<dbReference type="KEGG" id="mhey:H2LOC_018445"/>
<dbReference type="Proteomes" id="UP000309061">
    <property type="component" value="Chromosome"/>
</dbReference>
<protein>
    <submittedName>
        <fullName evidence="2">Uncharacterized protein</fullName>
    </submittedName>
</protein>
<evidence type="ECO:0000313" key="2">
    <source>
        <dbReference type="EMBL" id="QGM47505.1"/>
    </source>
</evidence>
<evidence type="ECO:0000313" key="3">
    <source>
        <dbReference type="Proteomes" id="UP000309061"/>
    </source>
</evidence>
<accession>A0A6B8KKR8</accession>
<gene>
    <name evidence="2" type="ORF">H2LOC_018445</name>
</gene>
<feature type="region of interest" description="Disordered" evidence="1">
    <location>
        <begin position="39"/>
        <end position="65"/>
    </location>
</feature>
<keyword evidence="3" id="KW-1185">Reference proteome</keyword>
<evidence type="ECO:0000256" key="1">
    <source>
        <dbReference type="SAM" id="MobiDB-lite"/>
    </source>
</evidence>
<dbReference type="EMBL" id="CP046052">
    <property type="protein sequence ID" value="QGM47505.1"/>
    <property type="molecule type" value="Genomic_DNA"/>
</dbReference>
<name>A0A6B8KKR8_9HYPH</name>
<dbReference type="RefSeq" id="WP_136497259.1">
    <property type="nucleotide sequence ID" value="NZ_CP046052.1"/>
</dbReference>